<evidence type="ECO:0000256" key="11">
    <source>
        <dbReference type="ARBA" id="ARBA00023152"/>
    </source>
</evidence>
<keyword evidence="12" id="KW-0670">Pyruvate</keyword>
<dbReference type="InParanoid" id="A0A5N4AXN6"/>
<evidence type="ECO:0000256" key="7">
    <source>
        <dbReference type="ARBA" id="ARBA00022741"/>
    </source>
</evidence>
<evidence type="ECO:0000256" key="9">
    <source>
        <dbReference type="ARBA" id="ARBA00022840"/>
    </source>
</evidence>
<dbReference type="InterPro" id="IPR001697">
    <property type="entry name" value="Pyr_Knase"/>
</dbReference>
<comment type="pathway">
    <text evidence="2 14">Carbohydrate degradation; glycolysis; pyruvate from D-glyceraldehyde 3-phosphate: step 5/5.</text>
</comment>
<evidence type="ECO:0000313" key="17">
    <source>
        <dbReference type="EMBL" id="KAB0801930.1"/>
    </source>
</evidence>
<dbReference type="PRINTS" id="PR01050">
    <property type="entry name" value="PYRUVTKNASE"/>
</dbReference>
<dbReference type="Gene3D" id="3.40.1380.20">
    <property type="entry name" value="Pyruvate kinase, C-terminal domain"/>
    <property type="match status" value="1"/>
</dbReference>
<dbReference type="SUPFAM" id="SSF51621">
    <property type="entry name" value="Phosphoenolpyruvate/pyruvate domain"/>
    <property type="match status" value="1"/>
</dbReference>
<keyword evidence="11 14" id="KW-0324">Glycolysis</keyword>
<dbReference type="OrthoDB" id="108365at2759"/>
<evidence type="ECO:0000256" key="1">
    <source>
        <dbReference type="ARBA" id="ARBA00001958"/>
    </source>
</evidence>
<dbReference type="GO" id="GO:0004743">
    <property type="term" value="F:pyruvate kinase activity"/>
    <property type="evidence" value="ECO:0007669"/>
    <property type="project" value="UniProtKB-EC"/>
</dbReference>
<evidence type="ECO:0000259" key="15">
    <source>
        <dbReference type="Pfam" id="PF00224"/>
    </source>
</evidence>
<feature type="domain" description="Pyruvate kinase barrel" evidence="15">
    <location>
        <begin position="58"/>
        <end position="391"/>
    </location>
</feature>
<dbReference type="GO" id="GO:0016301">
    <property type="term" value="F:kinase activity"/>
    <property type="evidence" value="ECO:0007669"/>
    <property type="project" value="UniProtKB-KW"/>
</dbReference>
<dbReference type="FunFam" id="2.40.33.10:FF:000001">
    <property type="entry name" value="Pyruvate kinase"/>
    <property type="match status" value="1"/>
</dbReference>
<dbReference type="Gene3D" id="3.20.20.60">
    <property type="entry name" value="Phosphoenolpyruvate-binding domains"/>
    <property type="match status" value="1"/>
</dbReference>
<keyword evidence="8 14" id="KW-0418">Kinase</keyword>
<dbReference type="InterPro" id="IPR040442">
    <property type="entry name" value="Pyrv_kinase-like_dom_sf"/>
</dbReference>
<evidence type="ECO:0000259" key="16">
    <source>
        <dbReference type="Pfam" id="PF02887"/>
    </source>
</evidence>
<evidence type="ECO:0000256" key="5">
    <source>
        <dbReference type="ARBA" id="ARBA00022679"/>
    </source>
</evidence>
<keyword evidence="9" id="KW-0067">ATP-binding</keyword>
<evidence type="ECO:0000313" key="18">
    <source>
        <dbReference type="Proteomes" id="UP000327044"/>
    </source>
</evidence>
<protein>
    <recommendedName>
        <fullName evidence="4 14">Pyruvate kinase</fullName>
        <ecNumber evidence="4 14">2.7.1.40</ecNumber>
    </recommendedName>
</protein>
<comment type="similarity">
    <text evidence="3 14">Belongs to the pyruvate kinase family.</text>
</comment>
<dbReference type="InterPro" id="IPR036918">
    <property type="entry name" value="Pyrv_Knase_C_sf"/>
</dbReference>
<dbReference type="SUPFAM" id="SSF50800">
    <property type="entry name" value="PK beta-barrel domain-like"/>
    <property type="match status" value="1"/>
</dbReference>
<dbReference type="InterPro" id="IPR015795">
    <property type="entry name" value="Pyrv_Knase_C"/>
</dbReference>
<dbReference type="GO" id="GO:0000287">
    <property type="term" value="F:magnesium ion binding"/>
    <property type="evidence" value="ECO:0007669"/>
    <property type="project" value="InterPro"/>
</dbReference>
<proteinExistence type="inferred from homology"/>
<reference evidence="17 18" key="1">
    <citation type="journal article" date="2018" name="Elife">
        <title>Firefly genomes illuminate parallel origins of bioluminescence in beetles.</title>
        <authorList>
            <person name="Fallon T.R."/>
            <person name="Lower S.E."/>
            <person name="Chang C.H."/>
            <person name="Bessho-Uehara M."/>
            <person name="Martin G.J."/>
            <person name="Bewick A.J."/>
            <person name="Behringer M."/>
            <person name="Debat H.J."/>
            <person name="Wong I."/>
            <person name="Day J.C."/>
            <person name="Suvorov A."/>
            <person name="Silva C.J."/>
            <person name="Stanger-Hall K.F."/>
            <person name="Hall D.W."/>
            <person name="Schmitz R.J."/>
            <person name="Nelson D.R."/>
            <person name="Lewis S.M."/>
            <person name="Shigenobu S."/>
            <person name="Bybee S.M."/>
            <person name="Larracuente A.M."/>
            <person name="Oba Y."/>
            <person name="Weng J.K."/>
        </authorList>
    </citation>
    <scope>NUCLEOTIDE SEQUENCE [LARGE SCALE GENOMIC DNA]</scope>
    <source>
        <strain evidence="17">1611_PpyrPB1</strain>
        <tissue evidence="17">Whole body</tissue>
    </source>
</reference>
<comment type="cofactor">
    <cofactor evidence="1">
        <name>K(+)</name>
        <dbReference type="ChEBI" id="CHEBI:29103"/>
    </cofactor>
</comment>
<dbReference type="InterPro" id="IPR015793">
    <property type="entry name" value="Pyrv_Knase_brl"/>
</dbReference>
<dbReference type="SUPFAM" id="SSF52935">
    <property type="entry name" value="PK C-terminal domain-like"/>
    <property type="match status" value="1"/>
</dbReference>
<dbReference type="UniPathway" id="UPA00109">
    <property type="reaction ID" value="UER00188"/>
</dbReference>
<keyword evidence="18" id="KW-1185">Reference proteome</keyword>
<evidence type="ECO:0000256" key="2">
    <source>
        <dbReference type="ARBA" id="ARBA00004997"/>
    </source>
</evidence>
<keyword evidence="5 14" id="KW-0808">Transferase</keyword>
<dbReference type="GO" id="GO:0005524">
    <property type="term" value="F:ATP binding"/>
    <property type="evidence" value="ECO:0007669"/>
    <property type="project" value="UniProtKB-KW"/>
</dbReference>
<dbReference type="EC" id="2.7.1.40" evidence="4 14"/>
<dbReference type="Pfam" id="PF00224">
    <property type="entry name" value="PK"/>
    <property type="match status" value="1"/>
</dbReference>
<gene>
    <name evidence="17" type="ORF">PPYR_04116</name>
</gene>
<dbReference type="Gene3D" id="2.40.33.10">
    <property type="entry name" value="PK beta-barrel domain-like"/>
    <property type="match status" value="1"/>
</dbReference>
<dbReference type="NCBIfam" id="TIGR01064">
    <property type="entry name" value="pyruv_kin"/>
    <property type="match status" value="1"/>
</dbReference>
<accession>A0A5N4AXN6</accession>
<comment type="caution">
    <text evidence="17">The sequence shown here is derived from an EMBL/GenBank/DDBJ whole genome shotgun (WGS) entry which is preliminary data.</text>
</comment>
<dbReference type="AlphaFoldDB" id="A0A5N4AXN6"/>
<dbReference type="Proteomes" id="UP000327044">
    <property type="component" value="Unassembled WGS sequence"/>
</dbReference>
<dbReference type="PANTHER" id="PTHR11817">
    <property type="entry name" value="PYRUVATE KINASE"/>
    <property type="match status" value="1"/>
</dbReference>
<comment type="catalytic activity">
    <reaction evidence="13">
        <text>pyruvate + ATP = phosphoenolpyruvate + ADP + H(+)</text>
        <dbReference type="Rhea" id="RHEA:18157"/>
        <dbReference type="ChEBI" id="CHEBI:15361"/>
        <dbReference type="ChEBI" id="CHEBI:15378"/>
        <dbReference type="ChEBI" id="CHEBI:30616"/>
        <dbReference type="ChEBI" id="CHEBI:58702"/>
        <dbReference type="ChEBI" id="CHEBI:456216"/>
        <dbReference type="EC" id="2.7.1.40"/>
    </reaction>
    <physiologicalReaction direction="right-to-left" evidence="13">
        <dbReference type="Rhea" id="RHEA:18159"/>
    </physiologicalReaction>
</comment>
<dbReference type="InterPro" id="IPR011037">
    <property type="entry name" value="Pyrv_Knase-like_insert_dom_sf"/>
</dbReference>
<sequence length="554" mass="61239">METYTKCPKLPWMIDFHSTAAGREKYPIFNSQLQAAFAPTSIEHSINLNTRSKVSKKRLTSIICTVDRNTHSAENFQCMMEAGMCAIRIKIGDLTHIECNDVIQTIREAIDKYSTKIGCVYSLPIGIEIKGSDIRIGTLKQNFPQEITLTKGNPVSLTVDPGYEELVTETMIYVDYPNMIELIAPEDRIYINNGKIRLSVTEIVGDEVKCFVETSGKLVSNCNIRFPDFPVDVPEISEQDLSDIMFAINEKIDIMFVPGMKTRESVKKLKAFLGSEGQHIMIISKIDSFQALLNVQGIVDESDGVVINRIALAIDLPEEKVFLAQKSIVGYCNKVGKPVICSSQILESLITSGAQPSSSEICDIANAVIDGIDGFLLSREISMGEDPVQAISKLSSICREAEAAVYQKQVFSELSDTAVVPLEPIYSLAISAVQVSQKCNAAAIVVLTTSGRSAKIITRFRPRCPVIAITRLGHVARQLHLYRGIDPLQYIKPTHFCWCRDADDRMQYGITWGKVNGFIRVGDAIVILAAARPGVGFTNFIQVIYASEFDTIPS</sequence>
<dbReference type="EMBL" id="VVIM01000002">
    <property type="protein sequence ID" value="KAB0801930.1"/>
    <property type="molecule type" value="Genomic_DNA"/>
</dbReference>
<name>A0A5N4AXN6_PHOPY</name>
<keyword evidence="6" id="KW-0479">Metal-binding</keyword>
<dbReference type="Pfam" id="PF02887">
    <property type="entry name" value="PK_C"/>
    <property type="match status" value="1"/>
</dbReference>
<organism evidence="17 18">
    <name type="scientific">Photinus pyralis</name>
    <name type="common">Common eastern firefly</name>
    <name type="synonym">Lampyris pyralis</name>
    <dbReference type="NCBI Taxonomy" id="7054"/>
    <lineage>
        <taxon>Eukaryota</taxon>
        <taxon>Metazoa</taxon>
        <taxon>Ecdysozoa</taxon>
        <taxon>Arthropoda</taxon>
        <taxon>Hexapoda</taxon>
        <taxon>Insecta</taxon>
        <taxon>Pterygota</taxon>
        <taxon>Neoptera</taxon>
        <taxon>Endopterygota</taxon>
        <taxon>Coleoptera</taxon>
        <taxon>Polyphaga</taxon>
        <taxon>Elateriformia</taxon>
        <taxon>Elateroidea</taxon>
        <taxon>Lampyridae</taxon>
        <taxon>Lampyrinae</taxon>
        <taxon>Photinus</taxon>
    </lineage>
</organism>
<keyword evidence="7" id="KW-0547">Nucleotide-binding</keyword>
<evidence type="ECO:0000256" key="8">
    <source>
        <dbReference type="ARBA" id="ARBA00022777"/>
    </source>
</evidence>
<evidence type="ECO:0000256" key="10">
    <source>
        <dbReference type="ARBA" id="ARBA00022842"/>
    </source>
</evidence>
<evidence type="ECO:0000256" key="13">
    <source>
        <dbReference type="ARBA" id="ARBA00048967"/>
    </source>
</evidence>
<dbReference type="GO" id="GO:0030955">
    <property type="term" value="F:potassium ion binding"/>
    <property type="evidence" value="ECO:0007669"/>
    <property type="project" value="InterPro"/>
</dbReference>
<dbReference type="InterPro" id="IPR015813">
    <property type="entry name" value="Pyrv/PenolPyrv_kinase-like_dom"/>
</dbReference>
<evidence type="ECO:0000256" key="14">
    <source>
        <dbReference type="RuleBase" id="RU000504"/>
    </source>
</evidence>
<keyword evidence="10 14" id="KW-0460">Magnesium</keyword>
<evidence type="ECO:0000256" key="4">
    <source>
        <dbReference type="ARBA" id="ARBA00012142"/>
    </source>
</evidence>
<feature type="domain" description="Pyruvate kinase C-terminal" evidence="16">
    <location>
        <begin position="428"/>
        <end position="544"/>
    </location>
</feature>
<evidence type="ECO:0000256" key="12">
    <source>
        <dbReference type="ARBA" id="ARBA00023317"/>
    </source>
</evidence>
<evidence type="ECO:0000256" key="6">
    <source>
        <dbReference type="ARBA" id="ARBA00022723"/>
    </source>
</evidence>
<dbReference type="InterPro" id="IPR015806">
    <property type="entry name" value="Pyrv_Knase_insert_dom_sf"/>
</dbReference>
<evidence type="ECO:0000256" key="3">
    <source>
        <dbReference type="ARBA" id="ARBA00008663"/>
    </source>
</evidence>